<feature type="region of interest" description="Disordered" evidence="1">
    <location>
        <begin position="44"/>
        <end position="67"/>
    </location>
</feature>
<feature type="compositionally biased region" description="Basic residues" evidence="1">
    <location>
        <begin position="44"/>
        <end position="55"/>
    </location>
</feature>
<evidence type="ECO:0000256" key="1">
    <source>
        <dbReference type="SAM" id="MobiDB-lite"/>
    </source>
</evidence>
<reference evidence="2 3" key="1">
    <citation type="journal article" date="2009" name="Appl. Environ. Microbiol.">
        <title>Community genomic and proteomic analyses of chemoautotrophic iron-oxidizing "Leptospirillum rubarum" (Group II) and "Leptospirillum ferrodiazotrophum" (Group III) bacteria in acid mine drainage biofilms.</title>
        <authorList>
            <person name="Goltsman D.S."/>
            <person name="Denef V.J."/>
            <person name="Singer S.W."/>
            <person name="VerBerkmoes N.C."/>
            <person name="Lefsrud M."/>
            <person name="Mueller R.S."/>
            <person name="Dick G.J."/>
            <person name="Sun C.L."/>
            <person name="Wheeler K.E."/>
            <person name="Zemla A."/>
            <person name="Baker B.J."/>
            <person name="Hauser L."/>
            <person name="Land M."/>
            <person name="Shah M.B."/>
            <person name="Thelen M.P."/>
            <person name="Hettich R.L."/>
            <person name="Banfield J.F."/>
        </authorList>
    </citation>
    <scope>NUCLEOTIDE SEQUENCE [LARGE SCALE GENOMIC DNA]</scope>
</reference>
<dbReference type="Proteomes" id="UP000009374">
    <property type="component" value="Unassembled WGS sequence"/>
</dbReference>
<proteinExistence type="predicted"/>
<dbReference type="AlphaFoldDB" id="C6HX95"/>
<organism evidence="2 3">
    <name type="scientific">Leptospirillum ferrodiazotrophum</name>
    <dbReference type="NCBI Taxonomy" id="412449"/>
    <lineage>
        <taxon>Bacteria</taxon>
        <taxon>Pseudomonadati</taxon>
        <taxon>Nitrospirota</taxon>
        <taxon>Nitrospiria</taxon>
        <taxon>Nitrospirales</taxon>
        <taxon>Nitrospiraceae</taxon>
        <taxon>Leptospirillum</taxon>
    </lineage>
</organism>
<name>C6HX95_9BACT</name>
<gene>
    <name evidence="2" type="ORF">UBAL3_92050176a</name>
</gene>
<keyword evidence="3" id="KW-1185">Reference proteome</keyword>
<dbReference type="EMBL" id="GG693873">
    <property type="protein sequence ID" value="EES52805.1"/>
    <property type="molecule type" value="Genomic_DNA"/>
</dbReference>
<sequence length="67" mass="7437">MGKPVAEKLEKRLTVTKEMIQKRKAEVAPGERKADTELRRLKKIVRRASSKKRRQAGPAAGAPAKEG</sequence>
<protein>
    <submittedName>
        <fullName evidence="2">Uncharacterized protein</fullName>
    </submittedName>
</protein>
<feature type="compositionally biased region" description="Low complexity" evidence="1">
    <location>
        <begin position="56"/>
        <end position="67"/>
    </location>
</feature>
<accession>C6HX95</accession>
<evidence type="ECO:0000313" key="2">
    <source>
        <dbReference type="EMBL" id="EES52805.1"/>
    </source>
</evidence>
<evidence type="ECO:0000313" key="3">
    <source>
        <dbReference type="Proteomes" id="UP000009374"/>
    </source>
</evidence>